<dbReference type="EMBL" id="JAUKTV010000008">
    <property type="protein sequence ID" value="KAK0732625.1"/>
    <property type="molecule type" value="Genomic_DNA"/>
</dbReference>
<comment type="caution">
    <text evidence="2">The sequence shown here is derived from an EMBL/GenBank/DDBJ whole genome shotgun (WGS) entry which is preliminary data.</text>
</comment>
<evidence type="ECO:0000313" key="3">
    <source>
        <dbReference type="Proteomes" id="UP001172159"/>
    </source>
</evidence>
<dbReference type="Proteomes" id="UP001172159">
    <property type="component" value="Unassembled WGS sequence"/>
</dbReference>
<reference evidence="2" key="1">
    <citation type="submission" date="2023-06" db="EMBL/GenBank/DDBJ databases">
        <title>Genome-scale phylogeny and comparative genomics of the fungal order Sordariales.</title>
        <authorList>
            <consortium name="Lawrence Berkeley National Laboratory"/>
            <person name="Hensen N."/>
            <person name="Bonometti L."/>
            <person name="Westerberg I."/>
            <person name="Brannstrom I.O."/>
            <person name="Guillou S."/>
            <person name="Cros-Aarteil S."/>
            <person name="Calhoun S."/>
            <person name="Haridas S."/>
            <person name="Kuo A."/>
            <person name="Mondo S."/>
            <person name="Pangilinan J."/>
            <person name="Riley R."/>
            <person name="Labutti K."/>
            <person name="Andreopoulos B."/>
            <person name="Lipzen A."/>
            <person name="Chen C."/>
            <person name="Yanf M."/>
            <person name="Daum C."/>
            <person name="Ng V."/>
            <person name="Clum A."/>
            <person name="Steindorff A."/>
            <person name="Ohm R."/>
            <person name="Martin F."/>
            <person name="Silar P."/>
            <person name="Natvig D."/>
            <person name="Lalanne C."/>
            <person name="Gautier V."/>
            <person name="Ament-Velasquez S.L."/>
            <person name="Kruys A."/>
            <person name="Hutchinson M.I."/>
            <person name="Powell A.J."/>
            <person name="Barry K."/>
            <person name="Miller A.N."/>
            <person name="Grigoriev I.V."/>
            <person name="Debuchy R."/>
            <person name="Gladieux P."/>
            <person name="Thoren M.H."/>
            <person name="Johannesson H."/>
        </authorList>
    </citation>
    <scope>NUCLEOTIDE SEQUENCE</scope>
    <source>
        <strain evidence="2">CBS 540.89</strain>
    </source>
</reference>
<feature type="compositionally biased region" description="Pro residues" evidence="1">
    <location>
        <begin position="199"/>
        <end position="223"/>
    </location>
</feature>
<gene>
    <name evidence="2" type="ORF">B0T21DRAFT_198527</name>
</gene>
<protein>
    <submittedName>
        <fullName evidence="2">Uncharacterized protein</fullName>
    </submittedName>
</protein>
<keyword evidence="3" id="KW-1185">Reference proteome</keyword>
<proteinExistence type="predicted"/>
<sequence length="223" mass="24787">MVHINLSPHNHRFTPEMLAESLANLRDQQGRFICPETEPGRLIERMLFDPNRCDCLRYDRLTSLGGTWHRAETPPNTHLVVRSCLFGKIADRLGPLTKTQIQQQQSNHRRRKLTTERKVALDTECMTQPDAITVCAFNPLDLDAIGPQSRDRVTALPCRGGGLCLQLNFTRVLELGSGPSRWPHLLPVPTTVRTSSPRSSPPPSTPASPSPPQPRPPPSLSSA</sequence>
<feature type="compositionally biased region" description="Low complexity" evidence="1">
    <location>
        <begin position="187"/>
        <end position="198"/>
    </location>
</feature>
<accession>A0AA40BEB1</accession>
<name>A0AA40BEB1_9PEZI</name>
<dbReference type="AlphaFoldDB" id="A0AA40BEB1"/>
<evidence type="ECO:0000313" key="2">
    <source>
        <dbReference type="EMBL" id="KAK0732625.1"/>
    </source>
</evidence>
<evidence type="ECO:0000256" key="1">
    <source>
        <dbReference type="SAM" id="MobiDB-lite"/>
    </source>
</evidence>
<feature type="region of interest" description="Disordered" evidence="1">
    <location>
        <begin position="180"/>
        <end position="223"/>
    </location>
</feature>
<organism evidence="2 3">
    <name type="scientific">Apiosordaria backusii</name>
    <dbReference type="NCBI Taxonomy" id="314023"/>
    <lineage>
        <taxon>Eukaryota</taxon>
        <taxon>Fungi</taxon>
        <taxon>Dikarya</taxon>
        <taxon>Ascomycota</taxon>
        <taxon>Pezizomycotina</taxon>
        <taxon>Sordariomycetes</taxon>
        <taxon>Sordariomycetidae</taxon>
        <taxon>Sordariales</taxon>
        <taxon>Lasiosphaeriaceae</taxon>
        <taxon>Apiosordaria</taxon>
    </lineage>
</organism>